<feature type="domain" description="RNA polymerase sigma-70 region 2" evidence="4">
    <location>
        <begin position="34"/>
        <end position="100"/>
    </location>
</feature>
<keyword evidence="1" id="KW-0805">Transcription regulation</keyword>
<dbReference type="AlphaFoldDB" id="A0A840V2E0"/>
<accession>A0A840V2E0</accession>
<dbReference type="InterPro" id="IPR014284">
    <property type="entry name" value="RNA_pol_sigma-70_dom"/>
</dbReference>
<protein>
    <submittedName>
        <fullName evidence="5">RNA polymerase sigma-70 factor (ECF subfamily)</fullName>
    </submittedName>
</protein>
<evidence type="ECO:0000259" key="4">
    <source>
        <dbReference type="Pfam" id="PF04542"/>
    </source>
</evidence>
<dbReference type="Pfam" id="PF04542">
    <property type="entry name" value="Sigma70_r2"/>
    <property type="match status" value="1"/>
</dbReference>
<reference evidence="5 6" key="1">
    <citation type="submission" date="2020-08" db="EMBL/GenBank/DDBJ databases">
        <title>Genomic Encyclopedia of Type Strains, Phase IV (KMG-IV): sequencing the most valuable type-strain genomes for metagenomic binning, comparative biology and taxonomic classification.</title>
        <authorList>
            <person name="Goeker M."/>
        </authorList>
    </citation>
    <scope>NUCLEOTIDE SEQUENCE [LARGE SCALE GENOMIC DNA]</scope>
    <source>
        <strain evidence="5 6">YC6886</strain>
    </source>
</reference>
<comment type="caution">
    <text evidence="5">The sequence shown here is derived from an EMBL/GenBank/DDBJ whole genome shotgun (WGS) entry which is preliminary data.</text>
</comment>
<proteinExistence type="predicted"/>
<evidence type="ECO:0000256" key="1">
    <source>
        <dbReference type="ARBA" id="ARBA00023015"/>
    </source>
</evidence>
<dbReference type="PANTHER" id="PTHR43133:SF51">
    <property type="entry name" value="RNA POLYMERASE SIGMA FACTOR"/>
    <property type="match status" value="1"/>
</dbReference>
<dbReference type="Gene3D" id="1.10.1740.10">
    <property type="match status" value="1"/>
</dbReference>
<dbReference type="SUPFAM" id="SSF88946">
    <property type="entry name" value="Sigma2 domain of RNA polymerase sigma factors"/>
    <property type="match status" value="1"/>
</dbReference>
<dbReference type="InterPro" id="IPR013325">
    <property type="entry name" value="RNA_pol_sigma_r2"/>
</dbReference>
<evidence type="ECO:0000313" key="5">
    <source>
        <dbReference type="EMBL" id="MBB5352467.1"/>
    </source>
</evidence>
<keyword evidence="3" id="KW-0804">Transcription</keyword>
<dbReference type="EMBL" id="JACHFD010000013">
    <property type="protein sequence ID" value="MBB5352467.1"/>
    <property type="molecule type" value="Genomic_DNA"/>
</dbReference>
<dbReference type="Proteomes" id="UP000557717">
    <property type="component" value="Unassembled WGS sequence"/>
</dbReference>
<name>A0A840V2E0_9BACT</name>
<dbReference type="GO" id="GO:0006352">
    <property type="term" value="P:DNA-templated transcription initiation"/>
    <property type="evidence" value="ECO:0007669"/>
    <property type="project" value="InterPro"/>
</dbReference>
<dbReference type="InterPro" id="IPR039425">
    <property type="entry name" value="RNA_pol_sigma-70-like"/>
</dbReference>
<dbReference type="PANTHER" id="PTHR43133">
    <property type="entry name" value="RNA POLYMERASE ECF-TYPE SIGMA FACTO"/>
    <property type="match status" value="1"/>
</dbReference>
<dbReference type="NCBIfam" id="TIGR02937">
    <property type="entry name" value="sigma70-ECF"/>
    <property type="match status" value="1"/>
</dbReference>
<sequence length="228" mass="25844">MAGEKREPLFLTTRWSLVAGAAREAEESLDALCRQYWQPVYAVARHAGHDVETAKDLTQGFFARMLERGGIAQADRSKGSFRTFLVTALKRYMVSEWRRDHAAKRGGHSEWLPWDEALAERIPLEGRDGSPDALFDRRWALTLLDAALRRLKTERDFDILKEALTAGRGETDYAWVAQQLGRSEGAARVAVHRLRKSYRAAIREEVARTVAKDADIDEEMRTLMSALA</sequence>
<keyword evidence="6" id="KW-1185">Reference proteome</keyword>
<organism evidence="5 6">
    <name type="scientific">Haloferula luteola</name>
    <dbReference type="NCBI Taxonomy" id="595692"/>
    <lineage>
        <taxon>Bacteria</taxon>
        <taxon>Pseudomonadati</taxon>
        <taxon>Verrucomicrobiota</taxon>
        <taxon>Verrucomicrobiia</taxon>
        <taxon>Verrucomicrobiales</taxon>
        <taxon>Verrucomicrobiaceae</taxon>
        <taxon>Haloferula</taxon>
    </lineage>
</organism>
<dbReference type="GO" id="GO:0016987">
    <property type="term" value="F:sigma factor activity"/>
    <property type="evidence" value="ECO:0007669"/>
    <property type="project" value="UniProtKB-KW"/>
</dbReference>
<gene>
    <name evidence="5" type="ORF">HNR46_002713</name>
</gene>
<evidence type="ECO:0000256" key="2">
    <source>
        <dbReference type="ARBA" id="ARBA00023082"/>
    </source>
</evidence>
<dbReference type="InterPro" id="IPR007627">
    <property type="entry name" value="RNA_pol_sigma70_r2"/>
</dbReference>
<keyword evidence="2" id="KW-0731">Sigma factor</keyword>
<evidence type="ECO:0000256" key="3">
    <source>
        <dbReference type="ARBA" id="ARBA00023163"/>
    </source>
</evidence>
<evidence type="ECO:0000313" key="6">
    <source>
        <dbReference type="Proteomes" id="UP000557717"/>
    </source>
</evidence>